<protein>
    <recommendedName>
        <fullName evidence="3">Biopolymer transporter ExbD</fullName>
    </recommendedName>
</protein>
<dbReference type="OrthoDB" id="9793581at2"/>
<evidence type="ECO:0000313" key="1">
    <source>
        <dbReference type="EMBL" id="RSK42418.1"/>
    </source>
</evidence>
<organism evidence="1 2">
    <name type="scientific">Hymenobacter perfusus</name>
    <dbReference type="NCBI Taxonomy" id="1236770"/>
    <lineage>
        <taxon>Bacteria</taxon>
        <taxon>Pseudomonadati</taxon>
        <taxon>Bacteroidota</taxon>
        <taxon>Cytophagia</taxon>
        <taxon>Cytophagales</taxon>
        <taxon>Hymenobacteraceae</taxon>
        <taxon>Hymenobacter</taxon>
    </lineage>
</organism>
<sequence>MKRAARMRCPFSFPDIFQASTVQNPPRPTYTMTHRLPRIELLRPELGLWGGLLLLLSTLFMSSARFSADLPVVQLPSSVNDCWRLPPTQFIFSLDAQKRLYMHASTAKLQTKAIELLSQQYGLQLSAEQLQQVPLLPYLGSDIRQLPDWLATPSWERKKPTEGIPYSAPNDQLTALLRVANQAAYAIHGHRAIICLRLDERLPASVVMPFLHQFQRLGINHTVLVAESE</sequence>
<dbReference type="EMBL" id="RWIU01000005">
    <property type="protein sequence ID" value="RSK42418.1"/>
    <property type="molecule type" value="Genomic_DNA"/>
</dbReference>
<evidence type="ECO:0008006" key="3">
    <source>
        <dbReference type="Google" id="ProtNLM"/>
    </source>
</evidence>
<comment type="caution">
    <text evidence="1">The sequence shown here is derived from an EMBL/GenBank/DDBJ whole genome shotgun (WGS) entry which is preliminary data.</text>
</comment>
<gene>
    <name evidence="1" type="ORF">EI293_16005</name>
</gene>
<dbReference type="Proteomes" id="UP000270291">
    <property type="component" value="Unassembled WGS sequence"/>
</dbReference>
<proteinExistence type="predicted"/>
<dbReference type="RefSeq" id="WP_125439548.1">
    <property type="nucleotide sequence ID" value="NZ_RWIU01000005.1"/>
</dbReference>
<name>A0A3R9UXR4_9BACT</name>
<dbReference type="AlphaFoldDB" id="A0A3R9UXR4"/>
<accession>A0A3R9UXR4</accession>
<reference evidence="1 2" key="1">
    <citation type="submission" date="2018-12" db="EMBL/GenBank/DDBJ databases">
        <authorList>
            <person name="Feng G."/>
            <person name="Zhu H."/>
        </authorList>
    </citation>
    <scope>NUCLEOTIDE SEQUENCE [LARGE SCALE GENOMIC DNA]</scope>
    <source>
        <strain evidence="1 2">LMG 26000</strain>
    </source>
</reference>
<keyword evidence="2" id="KW-1185">Reference proteome</keyword>
<evidence type="ECO:0000313" key="2">
    <source>
        <dbReference type="Proteomes" id="UP000270291"/>
    </source>
</evidence>